<feature type="domain" description="Ig-like" evidence="8">
    <location>
        <begin position="211"/>
        <end position="295"/>
    </location>
</feature>
<evidence type="ECO:0000256" key="5">
    <source>
        <dbReference type="ARBA" id="ARBA00023319"/>
    </source>
</evidence>
<comment type="caution">
    <text evidence="9">The sequence shown here is derived from an EMBL/GenBank/DDBJ whole genome shotgun (WGS) entry which is preliminary data.</text>
</comment>
<dbReference type="PANTHER" id="PTHR11640">
    <property type="entry name" value="NEPHRIN"/>
    <property type="match status" value="1"/>
</dbReference>
<name>A0ABD3XLF2_SINWO</name>
<dbReference type="CDD" id="cd00096">
    <property type="entry name" value="Ig"/>
    <property type="match status" value="1"/>
</dbReference>
<sequence length="447" mass="50478">MIHFAYLVLFFIASTTNSEGRIVQAIIGRRVSLSLTLITKEAIDIYHDRSWILTVWPDAYYILASHKKEKVRVYVDISTEGTIKVIIDLLNSTTSDAGEYTVKRQWESKELNDSVVLRTIEESMIPRIYAAWHMSEDLFIVMKCITSGLFAKTITWKRNSSLIRNQDRYYFGNDSLSIRNLTAGDEYTLYTCMDQERELESDPYQIKASGPGGIEFTPKKTIAFEQDSLNISCNSDCSPVCKWQWTRTDPLSGLEQAVSGETVLKLHNITKLDAGRYSCKVQNILSGASFASYLTLDVNDPEYHMTTKTLQKDNAEASAFPSMHILTYCASGFSVLCVIGLCICLFKKIRECITVDRRELTLPEVDPKNSYWTIVSNTKGEMTTAVETHNMQINEPTAQCNKTVTEINEVEASSQLYTLDVDIEFDGYIHPISSNPLTSVFASSQLT</sequence>
<feature type="domain" description="Ig-like" evidence="8">
    <location>
        <begin position="126"/>
        <end position="192"/>
    </location>
</feature>
<keyword evidence="4" id="KW-0325">Glycoprotein</keyword>
<dbReference type="Pfam" id="PF13927">
    <property type="entry name" value="Ig_3"/>
    <property type="match status" value="1"/>
</dbReference>
<dbReference type="InterPro" id="IPR013783">
    <property type="entry name" value="Ig-like_fold"/>
</dbReference>
<evidence type="ECO:0000313" key="9">
    <source>
        <dbReference type="EMBL" id="KAL3887044.1"/>
    </source>
</evidence>
<evidence type="ECO:0000256" key="1">
    <source>
        <dbReference type="ARBA" id="ARBA00004479"/>
    </source>
</evidence>
<evidence type="ECO:0000313" key="10">
    <source>
        <dbReference type="Proteomes" id="UP001634394"/>
    </source>
</evidence>
<dbReference type="InterPro" id="IPR003599">
    <property type="entry name" value="Ig_sub"/>
</dbReference>
<dbReference type="GO" id="GO:0016020">
    <property type="term" value="C:membrane"/>
    <property type="evidence" value="ECO:0007669"/>
    <property type="project" value="UniProtKB-SubCell"/>
</dbReference>
<evidence type="ECO:0000256" key="2">
    <source>
        <dbReference type="ARBA" id="ARBA00023136"/>
    </source>
</evidence>
<evidence type="ECO:0000256" key="6">
    <source>
        <dbReference type="SAM" id="Phobius"/>
    </source>
</evidence>
<dbReference type="InterPro" id="IPR036179">
    <property type="entry name" value="Ig-like_dom_sf"/>
</dbReference>
<evidence type="ECO:0000256" key="3">
    <source>
        <dbReference type="ARBA" id="ARBA00023157"/>
    </source>
</evidence>
<keyword evidence="7" id="KW-0732">Signal</keyword>
<evidence type="ECO:0000256" key="7">
    <source>
        <dbReference type="SAM" id="SignalP"/>
    </source>
</evidence>
<feature type="chain" id="PRO_5044846560" description="Ig-like domain-containing protein" evidence="7">
    <location>
        <begin position="19"/>
        <end position="447"/>
    </location>
</feature>
<dbReference type="PROSITE" id="PS50835">
    <property type="entry name" value="IG_LIKE"/>
    <property type="match status" value="2"/>
</dbReference>
<dbReference type="AlphaFoldDB" id="A0ABD3XLF2"/>
<feature type="transmembrane region" description="Helical" evidence="6">
    <location>
        <begin position="325"/>
        <end position="346"/>
    </location>
</feature>
<feature type="signal peptide" evidence="7">
    <location>
        <begin position="1"/>
        <end position="18"/>
    </location>
</feature>
<keyword evidence="5" id="KW-0393">Immunoglobulin domain</keyword>
<evidence type="ECO:0000259" key="8">
    <source>
        <dbReference type="PROSITE" id="PS50835"/>
    </source>
</evidence>
<keyword evidence="2 6" id="KW-0472">Membrane</keyword>
<dbReference type="InterPro" id="IPR051275">
    <property type="entry name" value="Cell_adhesion_signaling"/>
</dbReference>
<reference evidence="9 10" key="1">
    <citation type="submission" date="2024-11" db="EMBL/GenBank/DDBJ databases">
        <title>Chromosome-level genome assembly of the freshwater bivalve Anodonta woodiana.</title>
        <authorList>
            <person name="Chen X."/>
        </authorList>
    </citation>
    <scope>NUCLEOTIDE SEQUENCE [LARGE SCALE GENOMIC DNA]</scope>
    <source>
        <strain evidence="9">MN2024</strain>
        <tissue evidence="9">Gills</tissue>
    </source>
</reference>
<dbReference type="SMART" id="SM00409">
    <property type="entry name" value="IG"/>
    <property type="match status" value="1"/>
</dbReference>
<keyword evidence="10" id="KW-1185">Reference proteome</keyword>
<keyword evidence="3" id="KW-1015">Disulfide bond</keyword>
<dbReference type="InterPro" id="IPR003598">
    <property type="entry name" value="Ig_sub2"/>
</dbReference>
<accession>A0ABD3XLF2</accession>
<dbReference type="PANTHER" id="PTHR11640:SF31">
    <property type="entry name" value="IRREGULAR CHIASM C-ROUGHEST PROTEIN-RELATED"/>
    <property type="match status" value="1"/>
</dbReference>
<comment type="subcellular location">
    <subcellularLocation>
        <location evidence="1">Membrane</location>
        <topology evidence="1">Single-pass type I membrane protein</topology>
    </subcellularLocation>
</comment>
<keyword evidence="6" id="KW-1133">Transmembrane helix</keyword>
<keyword evidence="6" id="KW-0812">Transmembrane</keyword>
<protein>
    <recommendedName>
        <fullName evidence="8">Ig-like domain-containing protein</fullName>
    </recommendedName>
</protein>
<gene>
    <name evidence="9" type="ORF">ACJMK2_027000</name>
</gene>
<dbReference type="InterPro" id="IPR007110">
    <property type="entry name" value="Ig-like_dom"/>
</dbReference>
<organism evidence="9 10">
    <name type="scientific">Sinanodonta woodiana</name>
    <name type="common">Chinese pond mussel</name>
    <name type="synonym">Anodonta woodiana</name>
    <dbReference type="NCBI Taxonomy" id="1069815"/>
    <lineage>
        <taxon>Eukaryota</taxon>
        <taxon>Metazoa</taxon>
        <taxon>Spiralia</taxon>
        <taxon>Lophotrochozoa</taxon>
        <taxon>Mollusca</taxon>
        <taxon>Bivalvia</taxon>
        <taxon>Autobranchia</taxon>
        <taxon>Heteroconchia</taxon>
        <taxon>Palaeoheterodonta</taxon>
        <taxon>Unionida</taxon>
        <taxon>Unionoidea</taxon>
        <taxon>Unionidae</taxon>
        <taxon>Unioninae</taxon>
        <taxon>Sinanodonta</taxon>
    </lineage>
</organism>
<dbReference type="Proteomes" id="UP001634394">
    <property type="component" value="Unassembled WGS sequence"/>
</dbReference>
<dbReference type="SMART" id="SM00408">
    <property type="entry name" value="IGc2"/>
    <property type="match status" value="2"/>
</dbReference>
<dbReference type="Gene3D" id="2.60.40.10">
    <property type="entry name" value="Immunoglobulins"/>
    <property type="match status" value="2"/>
</dbReference>
<evidence type="ECO:0000256" key="4">
    <source>
        <dbReference type="ARBA" id="ARBA00023180"/>
    </source>
</evidence>
<dbReference type="SUPFAM" id="SSF48726">
    <property type="entry name" value="Immunoglobulin"/>
    <property type="match status" value="2"/>
</dbReference>
<dbReference type="EMBL" id="JBJQND010000002">
    <property type="protein sequence ID" value="KAL3887044.1"/>
    <property type="molecule type" value="Genomic_DNA"/>
</dbReference>
<proteinExistence type="predicted"/>